<evidence type="ECO:0000313" key="7">
    <source>
        <dbReference type="EMBL" id="MBC5770400.1"/>
    </source>
</evidence>
<dbReference type="InterPro" id="IPR009040">
    <property type="entry name" value="Ferritin-like_diiron"/>
</dbReference>
<dbReference type="EMBL" id="JACOQI010000007">
    <property type="protein sequence ID" value="MBC5770400.1"/>
    <property type="molecule type" value="Genomic_DNA"/>
</dbReference>
<dbReference type="Pfam" id="PF02915">
    <property type="entry name" value="Rubrerythrin"/>
    <property type="match status" value="1"/>
</dbReference>
<dbReference type="InterPro" id="IPR012347">
    <property type="entry name" value="Ferritin-like"/>
</dbReference>
<dbReference type="Gene3D" id="1.20.1260.10">
    <property type="match status" value="1"/>
</dbReference>
<dbReference type="InterPro" id="IPR048574">
    <property type="entry name" value="RUBY_RBDX"/>
</dbReference>
<organism evidence="7 8">
    <name type="scientific">Dysosmobacter segnis</name>
    <dbReference type="NCBI Taxonomy" id="2763042"/>
    <lineage>
        <taxon>Bacteria</taxon>
        <taxon>Bacillati</taxon>
        <taxon>Bacillota</taxon>
        <taxon>Clostridia</taxon>
        <taxon>Eubacteriales</taxon>
        <taxon>Oscillospiraceae</taxon>
        <taxon>Dysosmobacter</taxon>
    </lineage>
</organism>
<evidence type="ECO:0000256" key="3">
    <source>
        <dbReference type="ARBA" id="ARBA00022723"/>
    </source>
</evidence>
<evidence type="ECO:0000256" key="4">
    <source>
        <dbReference type="ARBA" id="ARBA00022982"/>
    </source>
</evidence>
<dbReference type="CDD" id="cd01041">
    <property type="entry name" value="Rubrerythrin"/>
    <property type="match status" value="1"/>
</dbReference>
<dbReference type="Gene3D" id="2.20.28.10">
    <property type="match status" value="1"/>
</dbReference>
<proteinExistence type="predicted"/>
<dbReference type="GO" id="GO:0046872">
    <property type="term" value="F:metal ion binding"/>
    <property type="evidence" value="ECO:0007669"/>
    <property type="project" value="UniProtKB-KW"/>
</dbReference>
<dbReference type="SUPFAM" id="SSF47240">
    <property type="entry name" value="Ferritin-like"/>
    <property type="match status" value="1"/>
</dbReference>
<dbReference type="SUPFAM" id="SSF57802">
    <property type="entry name" value="Rubredoxin-like"/>
    <property type="match status" value="1"/>
</dbReference>
<dbReference type="PANTHER" id="PTHR43865:SF1">
    <property type="entry name" value="RUBRERYTHRIN-RELATED"/>
    <property type="match status" value="1"/>
</dbReference>
<dbReference type="InterPro" id="IPR003251">
    <property type="entry name" value="Rr_diiron-bd_dom"/>
</dbReference>
<evidence type="ECO:0000259" key="6">
    <source>
        <dbReference type="PROSITE" id="PS50905"/>
    </source>
</evidence>
<protein>
    <submittedName>
        <fullName evidence="7">Rubrerythrin family protein</fullName>
    </submittedName>
</protein>
<evidence type="ECO:0000256" key="5">
    <source>
        <dbReference type="ARBA" id="ARBA00023004"/>
    </source>
</evidence>
<dbReference type="Pfam" id="PF21349">
    <property type="entry name" value="RUBY_RBDX"/>
    <property type="match status" value="1"/>
</dbReference>
<dbReference type="GO" id="GO:0016491">
    <property type="term" value="F:oxidoreductase activity"/>
    <property type="evidence" value="ECO:0007669"/>
    <property type="project" value="InterPro"/>
</dbReference>
<sequence length="203" mass="22612">MSIPFQDSETAKNLLRAFAGESQARNRYDFAANLCQKQELQAMAFIFQATAKQEQAHAKVFWDHLQALNGQNLPIYGAYPIEGTNRVLELLRAAQHNEHEEHGSVYPSFAAIATQEGFPEAAASFRQIAAIEQLHGERFGLLADQLESGALFVSQIETGWMCLNCGHTQNSLEAPKQCPVCNHGQGWFIRLELAPWSPVVKQT</sequence>
<keyword evidence="5" id="KW-0408">Iron</keyword>
<accession>A0A923MGS7</accession>
<evidence type="ECO:0000256" key="1">
    <source>
        <dbReference type="ARBA" id="ARBA00001965"/>
    </source>
</evidence>
<keyword evidence="8" id="KW-1185">Reference proteome</keyword>
<feature type="domain" description="Ferritin-like diiron" evidence="6">
    <location>
        <begin position="4"/>
        <end position="150"/>
    </location>
</feature>
<dbReference type="PANTHER" id="PTHR43865">
    <property type="entry name" value="RUBRERYTHRIN-RELATED"/>
    <property type="match status" value="1"/>
</dbReference>
<dbReference type="AlphaFoldDB" id="A0A923MGS7"/>
<reference evidence="7" key="1">
    <citation type="submission" date="2020-08" db="EMBL/GenBank/DDBJ databases">
        <title>Genome public.</title>
        <authorList>
            <person name="Liu C."/>
            <person name="Sun Q."/>
        </authorList>
    </citation>
    <scope>NUCLEOTIDE SEQUENCE</scope>
    <source>
        <strain evidence="7">BX15</strain>
    </source>
</reference>
<comment type="caution">
    <text evidence="7">The sequence shown here is derived from an EMBL/GenBank/DDBJ whole genome shotgun (WGS) entry which is preliminary data.</text>
</comment>
<comment type="cofactor">
    <cofactor evidence="1">
        <name>Fe(3+)</name>
        <dbReference type="ChEBI" id="CHEBI:29034"/>
    </cofactor>
</comment>
<keyword evidence="3" id="KW-0479">Metal-binding</keyword>
<keyword evidence="2" id="KW-0813">Transport</keyword>
<dbReference type="Proteomes" id="UP000620327">
    <property type="component" value="Unassembled WGS sequence"/>
</dbReference>
<evidence type="ECO:0000256" key="2">
    <source>
        <dbReference type="ARBA" id="ARBA00022448"/>
    </source>
</evidence>
<keyword evidence="4" id="KW-0249">Electron transport</keyword>
<dbReference type="PROSITE" id="PS50905">
    <property type="entry name" value="FERRITIN_LIKE"/>
    <property type="match status" value="1"/>
</dbReference>
<dbReference type="InterPro" id="IPR052364">
    <property type="entry name" value="Rubrerythrin"/>
</dbReference>
<dbReference type="RefSeq" id="WP_187014653.1">
    <property type="nucleotide sequence ID" value="NZ_JACOQI010000007.1"/>
</dbReference>
<gene>
    <name evidence="7" type="ORF">H8Z83_08720</name>
</gene>
<evidence type="ECO:0000313" key="8">
    <source>
        <dbReference type="Proteomes" id="UP000620327"/>
    </source>
</evidence>
<dbReference type="InterPro" id="IPR009078">
    <property type="entry name" value="Ferritin-like_SF"/>
</dbReference>
<name>A0A923MGS7_9FIRM</name>